<dbReference type="Proteomes" id="UP000190341">
    <property type="component" value="Unassembled WGS sequence"/>
</dbReference>
<reference evidence="2 3" key="1">
    <citation type="submission" date="2017-02" db="EMBL/GenBank/DDBJ databases">
        <authorList>
            <person name="Peterson S.W."/>
        </authorList>
    </citation>
    <scope>NUCLEOTIDE SEQUENCE [LARGE SCALE GENOMIC DNA]</scope>
    <source>
        <strain evidence="2 3">P15</strain>
    </source>
</reference>
<keyword evidence="1" id="KW-0732">Signal</keyword>
<dbReference type="STRING" id="428993.SAMN06296058_0436"/>
<keyword evidence="3" id="KW-1185">Reference proteome</keyword>
<evidence type="ECO:0000256" key="1">
    <source>
        <dbReference type="SAM" id="SignalP"/>
    </source>
</evidence>
<dbReference type="RefSeq" id="WP_139381355.1">
    <property type="nucleotide sequence ID" value="NZ_BMCL01000003.1"/>
</dbReference>
<evidence type="ECO:0000313" key="3">
    <source>
        <dbReference type="Proteomes" id="UP000190341"/>
    </source>
</evidence>
<feature type="signal peptide" evidence="1">
    <location>
        <begin position="1"/>
        <end position="25"/>
    </location>
</feature>
<evidence type="ECO:0000313" key="2">
    <source>
        <dbReference type="EMBL" id="SKC45260.1"/>
    </source>
</evidence>
<dbReference type="Pfam" id="PF10082">
    <property type="entry name" value="BBP2_2"/>
    <property type="match status" value="1"/>
</dbReference>
<dbReference type="InterPro" id="IPR018759">
    <property type="entry name" value="BBP2_2"/>
</dbReference>
<dbReference type="EMBL" id="FUZV01000001">
    <property type="protein sequence ID" value="SKC45260.1"/>
    <property type="molecule type" value="Genomic_DNA"/>
</dbReference>
<organism evidence="2 3">
    <name type="scientific">Pseudoxanthomonas indica</name>
    <dbReference type="NCBI Taxonomy" id="428993"/>
    <lineage>
        <taxon>Bacteria</taxon>
        <taxon>Pseudomonadati</taxon>
        <taxon>Pseudomonadota</taxon>
        <taxon>Gammaproteobacteria</taxon>
        <taxon>Lysobacterales</taxon>
        <taxon>Lysobacteraceae</taxon>
        <taxon>Pseudoxanthomonas</taxon>
    </lineage>
</organism>
<feature type="chain" id="PRO_5012956419" evidence="1">
    <location>
        <begin position="26"/>
        <end position="438"/>
    </location>
</feature>
<dbReference type="OrthoDB" id="5979319at2"/>
<dbReference type="AlphaFoldDB" id="A0A1T5J1I8"/>
<sequence length="438" mass="48939">MPMKYVRASVFTAAALAGASGQALAARVDYTVDLGVEDNDNVTLAPFDPIQQRYLRAGLGFSVEENVSALQLNLDGRVEYRDYQDNVFTDTVDGTMSGRVNWIAIPERLFFTAEDSLSVQPVDALAPDAPGNRQQVNVFSVGPTLLFSMGQALHGQAELRYIDSTAEETDEFNSQRLAGALRAIKDLSATSRLSGNLQVQRVDFDDDVFGRDYNRYDIYGRYERTLAHFQLGADLGYSRLDYRSGGENRSEPLIRLDAEWTPTTQSSVNVLIASQFSDTATDALRDVSGERPPNTVPDNILTGDAVVNASPYEVRSLDLGYTFTGTRLTFSATPYLQDRNYVDSDEFDQDSQGARMDLHWIVRQFLTVSAYGTYEKLDYTSLDRQDTTTRLGATLSYQWAPRWSAHLMAERYERDSTDLGQDVSQTLIYLSVSYSNRP</sequence>
<protein>
    <submittedName>
        <fullName evidence="2">Uncharacterized protein, PEP-CTERM system associated</fullName>
    </submittedName>
</protein>
<gene>
    <name evidence="2" type="ORF">SAMN06296058_0436</name>
</gene>
<proteinExistence type="predicted"/>
<name>A0A1T5J1I8_9GAMM</name>
<accession>A0A1T5J1I8</accession>
<dbReference type="SUPFAM" id="SSF56935">
    <property type="entry name" value="Porins"/>
    <property type="match status" value="1"/>
</dbReference>